<dbReference type="AlphaFoldDB" id="A0A6A5ZGM4"/>
<gene>
    <name evidence="1" type="ORF">BDV96DRAFT_644395</name>
</gene>
<dbReference type="InterPro" id="IPR021858">
    <property type="entry name" value="Fun_TF"/>
</dbReference>
<dbReference type="PANTHER" id="PTHR38111">
    <property type="entry name" value="ZN(2)-C6 FUNGAL-TYPE DOMAIN-CONTAINING PROTEIN-RELATED"/>
    <property type="match status" value="1"/>
</dbReference>
<dbReference type="PANTHER" id="PTHR38111:SF2">
    <property type="entry name" value="FINGER DOMAIN PROTEIN, PUTATIVE (AFU_ORTHOLOGUE AFUA_1G01560)-RELATED"/>
    <property type="match status" value="1"/>
</dbReference>
<dbReference type="InterPro" id="IPR053178">
    <property type="entry name" value="Osmoadaptation_assoc"/>
</dbReference>
<dbReference type="Pfam" id="PF11951">
    <property type="entry name" value="Fungal_trans_2"/>
    <property type="match status" value="1"/>
</dbReference>
<dbReference type="Proteomes" id="UP000799770">
    <property type="component" value="Unassembled WGS sequence"/>
</dbReference>
<dbReference type="EMBL" id="ML977318">
    <property type="protein sequence ID" value="KAF2118063.1"/>
    <property type="molecule type" value="Genomic_DNA"/>
</dbReference>
<accession>A0A6A5ZGM4</accession>
<keyword evidence="2" id="KW-1185">Reference proteome</keyword>
<evidence type="ECO:0000313" key="1">
    <source>
        <dbReference type="EMBL" id="KAF2118063.1"/>
    </source>
</evidence>
<dbReference type="OrthoDB" id="5126878at2759"/>
<protein>
    <recommendedName>
        <fullName evidence="3">Fungal-specific transcription factor domain-containing protein</fullName>
    </recommendedName>
</protein>
<name>A0A6A5ZGM4_9PLEO</name>
<evidence type="ECO:0000313" key="2">
    <source>
        <dbReference type="Proteomes" id="UP000799770"/>
    </source>
</evidence>
<reference evidence="1" key="1">
    <citation type="journal article" date="2020" name="Stud. Mycol.">
        <title>101 Dothideomycetes genomes: a test case for predicting lifestyles and emergence of pathogens.</title>
        <authorList>
            <person name="Haridas S."/>
            <person name="Albert R."/>
            <person name="Binder M."/>
            <person name="Bloem J."/>
            <person name="Labutti K."/>
            <person name="Salamov A."/>
            <person name="Andreopoulos B."/>
            <person name="Baker S."/>
            <person name="Barry K."/>
            <person name="Bills G."/>
            <person name="Bluhm B."/>
            <person name="Cannon C."/>
            <person name="Castanera R."/>
            <person name="Culley D."/>
            <person name="Daum C."/>
            <person name="Ezra D."/>
            <person name="Gonzalez J."/>
            <person name="Henrissat B."/>
            <person name="Kuo A."/>
            <person name="Liang C."/>
            <person name="Lipzen A."/>
            <person name="Lutzoni F."/>
            <person name="Magnuson J."/>
            <person name="Mondo S."/>
            <person name="Nolan M."/>
            <person name="Ohm R."/>
            <person name="Pangilinan J."/>
            <person name="Park H.-J."/>
            <person name="Ramirez L."/>
            <person name="Alfaro M."/>
            <person name="Sun H."/>
            <person name="Tritt A."/>
            <person name="Yoshinaga Y."/>
            <person name="Zwiers L.-H."/>
            <person name="Turgeon B."/>
            <person name="Goodwin S."/>
            <person name="Spatafora J."/>
            <person name="Crous P."/>
            <person name="Grigoriev I."/>
        </authorList>
    </citation>
    <scope>NUCLEOTIDE SEQUENCE</scope>
    <source>
        <strain evidence="1">CBS 627.86</strain>
    </source>
</reference>
<evidence type="ECO:0008006" key="3">
    <source>
        <dbReference type="Google" id="ProtNLM"/>
    </source>
</evidence>
<proteinExistence type="predicted"/>
<organism evidence="1 2">
    <name type="scientific">Lophiotrema nucula</name>
    <dbReference type="NCBI Taxonomy" id="690887"/>
    <lineage>
        <taxon>Eukaryota</taxon>
        <taxon>Fungi</taxon>
        <taxon>Dikarya</taxon>
        <taxon>Ascomycota</taxon>
        <taxon>Pezizomycotina</taxon>
        <taxon>Dothideomycetes</taxon>
        <taxon>Pleosporomycetidae</taxon>
        <taxon>Pleosporales</taxon>
        <taxon>Lophiotremataceae</taxon>
        <taxon>Lophiotrema</taxon>
    </lineage>
</organism>
<sequence length="397" mass="44181">MSSHFSTEVTFAPLEDDAIIAYTRKELLRGGPVDTACRRVLSSSRASKDPGMSLLRDAMLSLSTIFFGKQHKQPKISNRGYHLYGAVLARLNLHLAQSEFQTTNETILTVLTCNLLEIFLPTGKNNFLKHIRGLETILTMRGPPEQPLSDEEHTIFTGLRLLLIVGGLTMSTPTIYARDRWKALPSKTEDDNGQVRRSIMNILADCTCLRSTHDAYIRGDFGAYQFLIDESKSQYERLEILHPIWVAINKAEGGDATPPSGKAQMANQNCATTYMLYNTTVICLMNILNSLKPSPRHESLRTGAALRIAKCLEWKQFQRDGLDAEGNTIGFVAVRVAWTVLGGFETPEGRKLARVVRSVVNDIFAVGAWEGDPAGSPRIDPGSPDRIMWVDDVTEPW</sequence>